<dbReference type="InterPro" id="IPR001130">
    <property type="entry name" value="TatD-like"/>
</dbReference>
<dbReference type="PIRSF" id="PIRSF005902">
    <property type="entry name" value="DNase_TatD"/>
    <property type="match status" value="1"/>
</dbReference>
<dbReference type="InterPro" id="IPR032466">
    <property type="entry name" value="Metal_Hydrolase"/>
</dbReference>
<dbReference type="Pfam" id="PF01026">
    <property type="entry name" value="TatD_DNase"/>
    <property type="match status" value="1"/>
</dbReference>
<evidence type="ECO:0000313" key="3">
    <source>
        <dbReference type="Proteomes" id="UP000292886"/>
    </source>
</evidence>
<dbReference type="PANTHER" id="PTHR46124">
    <property type="entry name" value="D-AMINOACYL-TRNA DEACYLASE"/>
    <property type="match status" value="1"/>
</dbReference>
<organism evidence="2 3">
    <name type="scientific">Periweissella cryptocerci</name>
    <dbReference type="NCBI Taxonomy" id="2506420"/>
    <lineage>
        <taxon>Bacteria</taxon>
        <taxon>Bacillati</taxon>
        <taxon>Bacillota</taxon>
        <taxon>Bacilli</taxon>
        <taxon>Lactobacillales</taxon>
        <taxon>Lactobacillaceae</taxon>
        <taxon>Periweissella</taxon>
    </lineage>
</organism>
<dbReference type="PANTHER" id="PTHR46124:SF2">
    <property type="entry name" value="D-AMINOACYL-TRNA DEACYLASE"/>
    <property type="match status" value="1"/>
</dbReference>
<evidence type="ECO:0000313" key="2">
    <source>
        <dbReference type="EMBL" id="QBO35255.1"/>
    </source>
</evidence>
<evidence type="ECO:0000256" key="1">
    <source>
        <dbReference type="PIRSR" id="PIRSR005902-1"/>
    </source>
</evidence>
<dbReference type="KEGG" id="wei:EQG49_01655"/>
<reference evidence="3" key="1">
    <citation type="submission" date="2019-03" db="EMBL/GenBank/DDBJ databases">
        <title>Weissella sp. 26KH-42 Genome sequencing.</title>
        <authorList>
            <person name="Heo J."/>
            <person name="Kim S.-J."/>
            <person name="Kim J.-S."/>
            <person name="Hong S.-B."/>
            <person name="Kwon S.-W."/>
        </authorList>
    </citation>
    <scope>NUCLEOTIDE SEQUENCE [LARGE SCALE GENOMIC DNA]</scope>
    <source>
        <strain evidence="3">26KH-42</strain>
    </source>
</reference>
<proteinExistence type="predicted"/>
<dbReference type="RefSeq" id="WP_133362335.1">
    <property type="nucleotide sequence ID" value="NZ_CP037940.1"/>
</dbReference>
<accession>A0A4V1AIE8</accession>
<keyword evidence="3" id="KW-1185">Reference proteome</keyword>
<feature type="binding site" evidence="1">
    <location>
        <position position="73"/>
    </location>
    <ligand>
        <name>a divalent metal cation</name>
        <dbReference type="ChEBI" id="CHEBI:60240"/>
        <label>1</label>
    </ligand>
</feature>
<dbReference type="AlphaFoldDB" id="A0A4V1AIE8"/>
<sequence>MLIDAHFHNSVGLLPLQHLNHIQGIVNSDSLEELEYNRANNQNYISFGIHPWKAEQVPADLAALLASVAIIGEIGMDSVWTQVDLAVQQDVFEQQLAIAVKQHKPVVLHTKGQEREILALIRNYPNRYLIHWYATPDYLAEYLALDTYFTAGPDVFTDKAVQKVAQQVPLQRVLVESDGIDAIAWAQNIAVENVDYVATLQASYQYLAALHGIGVNELELILADNFQRFVHGDS</sequence>
<feature type="binding site" evidence="1">
    <location>
        <position position="178"/>
    </location>
    <ligand>
        <name>a divalent metal cation</name>
        <dbReference type="ChEBI" id="CHEBI:60240"/>
        <label>1</label>
    </ligand>
</feature>
<dbReference type="Gene3D" id="3.20.20.140">
    <property type="entry name" value="Metal-dependent hydrolases"/>
    <property type="match status" value="1"/>
</dbReference>
<dbReference type="Proteomes" id="UP000292886">
    <property type="component" value="Chromosome"/>
</dbReference>
<keyword evidence="1" id="KW-0479">Metal-binding</keyword>
<name>A0A4V1AIE8_9LACO</name>
<dbReference type="GO" id="GO:0046872">
    <property type="term" value="F:metal ion binding"/>
    <property type="evidence" value="ECO:0007669"/>
    <property type="project" value="UniProtKB-KW"/>
</dbReference>
<feature type="binding site" evidence="1">
    <location>
        <position position="131"/>
    </location>
    <ligand>
        <name>a divalent metal cation</name>
        <dbReference type="ChEBI" id="CHEBI:60240"/>
        <label>2</label>
    </ligand>
</feature>
<gene>
    <name evidence="2" type="ORF">EQG49_01655</name>
</gene>
<dbReference type="SUPFAM" id="SSF51556">
    <property type="entry name" value="Metallo-dependent hydrolases"/>
    <property type="match status" value="1"/>
</dbReference>
<dbReference type="EMBL" id="CP037940">
    <property type="protein sequence ID" value="QBO35255.1"/>
    <property type="molecule type" value="Genomic_DNA"/>
</dbReference>
<feature type="binding site" evidence="1">
    <location>
        <position position="109"/>
    </location>
    <ligand>
        <name>a divalent metal cation</name>
        <dbReference type="ChEBI" id="CHEBI:60240"/>
        <label>2</label>
    </ligand>
</feature>
<dbReference type="OrthoDB" id="9810005at2"/>
<protein>
    <submittedName>
        <fullName evidence="2">Uncharacterized protein</fullName>
    </submittedName>
</protein>
<dbReference type="GO" id="GO:0016788">
    <property type="term" value="F:hydrolase activity, acting on ester bonds"/>
    <property type="evidence" value="ECO:0007669"/>
    <property type="project" value="InterPro"/>
</dbReference>